<comment type="subcellular location">
    <subcellularLocation>
        <location evidence="2">Chromosome</location>
    </subcellularLocation>
    <subcellularLocation>
        <location evidence="1">Nucleus</location>
    </subcellularLocation>
</comment>
<evidence type="ECO:0000256" key="8">
    <source>
        <dbReference type="RuleBase" id="RU000528"/>
    </source>
</evidence>
<dbReference type="GO" id="GO:0000786">
    <property type="term" value="C:nucleosome"/>
    <property type="evidence" value="ECO:0007669"/>
    <property type="project" value="UniProtKB-KW"/>
</dbReference>
<dbReference type="GO" id="GO:0003677">
    <property type="term" value="F:DNA binding"/>
    <property type="evidence" value="ECO:0007669"/>
    <property type="project" value="UniProtKB-KW"/>
</dbReference>
<accession>A0A9W4SNY1</accession>
<dbReference type="GO" id="GO:0046982">
    <property type="term" value="F:protein heterodimerization activity"/>
    <property type="evidence" value="ECO:0007669"/>
    <property type="project" value="InterPro"/>
</dbReference>
<evidence type="ECO:0000256" key="6">
    <source>
        <dbReference type="ARBA" id="ARBA00023242"/>
    </source>
</evidence>
<comment type="function">
    <text evidence="8">Core component of nucleosome. Nucleosomes wrap and compact DNA into chromatin, limiting DNA accessibility to the cellular machineries which require DNA as a template. Histones thereby play a central role in transcription regulation, DNA repair, DNA replication and chromosomal stability. DNA accessibility is regulated via a complex set of post-translational modifications of histones, also called histone code, and nucleosome remodeling.</text>
</comment>
<dbReference type="GO" id="GO:0030527">
    <property type="term" value="F:structural constituent of chromatin"/>
    <property type="evidence" value="ECO:0007669"/>
    <property type="project" value="InterPro"/>
</dbReference>
<protein>
    <recommendedName>
        <fullName evidence="8">Histone H4</fullName>
    </recommendedName>
</protein>
<reference evidence="9" key="1">
    <citation type="submission" date="2022-08" db="EMBL/GenBank/DDBJ databases">
        <authorList>
            <person name="Kallberg Y."/>
            <person name="Tangrot J."/>
            <person name="Rosling A."/>
        </authorList>
    </citation>
    <scope>NUCLEOTIDE SEQUENCE</scope>
    <source>
        <strain evidence="9">Wild A</strain>
    </source>
</reference>
<dbReference type="CDD" id="cd22912">
    <property type="entry name" value="HFD_H4"/>
    <property type="match status" value="1"/>
</dbReference>
<dbReference type="SUPFAM" id="SSF47113">
    <property type="entry name" value="Histone-fold"/>
    <property type="match status" value="1"/>
</dbReference>
<proteinExistence type="inferred from homology"/>
<evidence type="ECO:0000256" key="5">
    <source>
        <dbReference type="ARBA" id="ARBA00023125"/>
    </source>
</evidence>
<dbReference type="PRINTS" id="PR00623">
    <property type="entry name" value="HISTONEH4"/>
</dbReference>
<comment type="similarity">
    <text evidence="3 8">Belongs to the histone H4 family.</text>
</comment>
<name>A0A9W4SNY1_9GLOM</name>
<dbReference type="OrthoDB" id="257350at2759"/>
<gene>
    <name evidence="9" type="ORF">FWILDA_LOCUS7001</name>
</gene>
<evidence type="ECO:0000256" key="3">
    <source>
        <dbReference type="ARBA" id="ARBA00006564"/>
    </source>
</evidence>
<keyword evidence="5 8" id="KW-0238">DNA-binding</keyword>
<dbReference type="SMART" id="SM00417">
    <property type="entry name" value="H4"/>
    <property type="match status" value="1"/>
</dbReference>
<organism evidence="9 10">
    <name type="scientific">Funneliformis geosporum</name>
    <dbReference type="NCBI Taxonomy" id="1117311"/>
    <lineage>
        <taxon>Eukaryota</taxon>
        <taxon>Fungi</taxon>
        <taxon>Fungi incertae sedis</taxon>
        <taxon>Mucoromycota</taxon>
        <taxon>Glomeromycotina</taxon>
        <taxon>Glomeromycetes</taxon>
        <taxon>Glomerales</taxon>
        <taxon>Glomeraceae</taxon>
        <taxon>Funneliformis</taxon>
    </lineage>
</organism>
<evidence type="ECO:0000256" key="1">
    <source>
        <dbReference type="ARBA" id="ARBA00004123"/>
    </source>
</evidence>
<comment type="caution">
    <text evidence="9">The sequence shown here is derived from an EMBL/GenBank/DDBJ whole genome shotgun (WGS) entry which is preliminary data.</text>
</comment>
<evidence type="ECO:0000313" key="9">
    <source>
        <dbReference type="EMBL" id="CAI2175255.1"/>
    </source>
</evidence>
<dbReference type="InterPro" id="IPR009072">
    <property type="entry name" value="Histone-fold"/>
</dbReference>
<sequence length="364" mass="42730">MPKTGSGSSRRVNKIRHRKIIKENIKAITRPAIRRMARRGGVKRISGDIYNIARTCIKDFVTDVLRDCVSYVEYERKKTVGVMEMLLALKRQGRTLYGFDHEIIVFQQLERMFPLLGQRMNIWRDITSIAIKRVKTCSETHIFATTKLILKIQRMEFKKLFLEMIKEILNKSVQQIDDQLIDKLFIICDCNKRNKILNVPNPMSEEILYYIMIRLQSQSFTSSKIPLNVLKATSINELGGLLLKKTIDIRLLQQLLKYSDDELFSHFDATILFGCSDIDDYIQQLQFLDGVNLDQAIAPDFWAFHEKTLDSARRYYKYYQSLTFLNIFEVCYQEDAATKVEYIAQKLMPIVFERYEALVEQIRD</sequence>
<comment type="subunit">
    <text evidence="8">The nucleosome is a histone octamer containing two molecules each of H2A, H2B, H3 and H4 assembled in one H3-H4 heterotetramer and two H2A-H2B heterodimers. The octamer wraps approximately 147 bp of DNA.</text>
</comment>
<evidence type="ECO:0000256" key="7">
    <source>
        <dbReference type="ARBA" id="ARBA00023269"/>
    </source>
</evidence>
<dbReference type="EMBL" id="CAMKVN010001334">
    <property type="protein sequence ID" value="CAI2175255.1"/>
    <property type="molecule type" value="Genomic_DNA"/>
</dbReference>
<dbReference type="AlphaFoldDB" id="A0A9W4SNY1"/>
<keyword evidence="6 8" id="KW-0539">Nucleus</keyword>
<evidence type="ECO:0000313" key="10">
    <source>
        <dbReference type="Proteomes" id="UP001153678"/>
    </source>
</evidence>
<dbReference type="GO" id="GO:0005634">
    <property type="term" value="C:nucleus"/>
    <property type="evidence" value="ECO:0007669"/>
    <property type="project" value="UniProtKB-SubCell"/>
</dbReference>
<keyword evidence="7 8" id="KW-0544">Nucleosome core</keyword>
<dbReference type="InterPro" id="IPR001951">
    <property type="entry name" value="Histone_H4"/>
</dbReference>
<dbReference type="Gene3D" id="1.10.20.10">
    <property type="entry name" value="Histone, subunit A"/>
    <property type="match status" value="1"/>
</dbReference>
<evidence type="ECO:0000256" key="4">
    <source>
        <dbReference type="ARBA" id="ARBA00022454"/>
    </source>
</evidence>
<keyword evidence="10" id="KW-1185">Reference proteome</keyword>
<evidence type="ECO:0000256" key="2">
    <source>
        <dbReference type="ARBA" id="ARBA00004286"/>
    </source>
</evidence>
<dbReference type="Proteomes" id="UP001153678">
    <property type="component" value="Unassembled WGS sequence"/>
</dbReference>
<dbReference type="PANTHER" id="PTHR10484">
    <property type="entry name" value="HISTONE H4"/>
    <property type="match status" value="1"/>
</dbReference>
<keyword evidence="4 8" id="KW-0158">Chromosome</keyword>